<feature type="compositionally biased region" description="Low complexity" evidence="1">
    <location>
        <begin position="361"/>
        <end position="371"/>
    </location>
</feature>
<feature type="region of interest" description="Disordered" evidence="1">
    <location>
        <begin position="431"/>
        <end position="463"/>
    </location>
</feature>
<reference evidence="2" key="1">
    <citation type="submission" date="2023-02" db="EMBL/GenBank/DDBJ databases">
        <title>Identification and recombinant expression of a fungal hydrolase from Papiliotrema laurentii that hydrolyzes apple cutin and clears colloidal polyester polyurethane.</title>
        <authorList>
            <consortium name="DOE Joint Genome Institute"/>
            <person name="Roman V.A."/>
            <person name="Bojanowski C."/>
            <person name="Crable B.R."/>
            <person name="Wagner D.N."/>
            <person name="Hung C.S."/>
            <person name="Nadeau L.J."/>
            <person name="Schratz L."/>
            <person name="Haridas S."/>
            <person name="Pangilinan J."/>
            <person name="Lipzen A."/>
            <person name="Na H."/>
            <person name="Yan M."/>
            <person name="Ng V."/>
            <person name="Grigoriev I.V."/>
            <person name="Spatafora J.W."/>
            <person name="Barlow D."/>
            <person name="Biffinger J."/>
            <person name="Kelley-Loughnane N."/>
            <person name="Varaljay V.A."/>
            <person name="Crookes-Goodson W.J."/>
        </authorList>
    </citation>
    <scope>NUCLEOTIDE SEQUENCE</scope>
    <source>
        <strain evidence="2">5307AH</strain>
    </source>
</reference>
<gene>
    <name evidence="2" type="ORF">DB88DRAFT_179317</name>
</gene>
<comment type="caution">
    <text evidence="2">The sequence shown here is derived from an EMBL/GenBank/DDBJ whole genome shotgun (WGS) entry which is preliminary data.</text>
</comment>
<feature type="region of interest" description="Disordered" evidence="1">
    <location>
        <begin position="32"/>
        <end position="406"/>
    </location>
</feature>
<accession>A0AAD9FV40</accession>
<feature type="compositionally biased region" description="Polar residues" evidence="1">
    <location>
        <begin position="53"/>
        <end position="68"/>
    </location>
</feature>
<feature type="compositionally biased region" description="Low complexity" evidence="1">
    <location>
        <begin position="115"/>
        <end position="166"/>
    </location>
</feature>
<feature type="compositionally biased region" description="Basic residues" evidence="1">
    <location>
        <begin position="69"/>
        <end position="80"/>
    </location>
</feature>
<feature type="compositionally biased region" description="Polar residues" evidence="1">
    <location>
        <begin position="188"/>
        <end position="204"/>
    </location>
</feature>
<protein>
    <submittedName>
        <fullName evidence="2">Uncharacterized protein</fullName>
    </submittedName>
</protein>
<feature type="compositionally biased region" description="Polar residues" evidence="1">
    <location>
        <begin position="264"/>
        <end position="275"/>
    </location>
</feature>
<feature type="compositionally biased region" description="Polar residues" evidence="1">
    <location>
        <begin position="346"/>
        <end position="359"/>
    </location>
</feature>
<dbReference type="Proteomes" id="UP001182556">
    <property type="component" value="Unassembled WGS sequence"/>
</dbReference>
<evidence type="ECO:0000256" key="1">
    <source>
        <dbReference type="SAM" id="MobiDB-lite"/>
    </source>
</evidence>
<keyword evidence="3" id="KW-1185">Reference proteome</keyword>
<evidence type="ECO:0000313" key="3">
    <source>
        <dbReference type="Proteomes" id="UP001182556"/>
    </source>
</evidence>
<name>A0AAD9FV40_PAPLA</name>
<feature type="compositionally biased region" description="Polar residues" evidence="1">
    <location>
        <begin position="225"/>
        <end position="242"/>
    </location>
</feature>
<feature type="compositionally biased region" description="Low complexity" evidence="1">
    <location>
        <begin position="377"/>
        <end position="392"/>
    </location>
</feature>
<evidence type="ECO:0000313" key="2">
    <source>
        <dbReference type="EMBL" id="KAK1926740.1"/>
    </source>
</evidence>
<feature type="compositionally biased region" description="Polar residues" evidence="1">
    <location>
        <begin position="301"/>
        <end position="338"/>
    </location>
</feature>
<dbReference type="AlphaFoldDB" id="A0AAD9FV40"/>
<organism evidence="2 3">
    <name type="scientific">Papiliotrema laurentii</name>
    <name type="common">Cryptococcus laurentii</name>
    <dbReference type="NCBI Taxonomy" id="5418"/>
    <lineage>
        <taxon>Eukaryota</taxon>
        <taxon>Fungi</taxon>
        <taxon>Dikarya</taxon>
        <taxon>Basidiomycota</taxon>
        <taxon>Agaricomycotina</taxon>
        <taxon>Tremellomycetes</taxon>
        <taxon>Tremellales</taxon>
        <taxon>Rhynchogastremaceae</taxon>
        <taxon>Papiliotrema</taxon>
    </lineage>
</organism>
<sequence>MVSTAPDVATNNLNVPEGVSITPNVLRLLNKYKPAQPSPLSKPTRMDSDTSDSESPVKSTTGQNNQTPPKKRVRLRRNRKSLPSSEADPAGQSPAAQSPVVVDAPGRDKTVAHVSPEGSSSSQLSRSTPPSHTASLPTAPTSTPSASEPAGQEPSSSPSAPVAEVSMTPGEDQSESAQTPQRRRNAKKNQSISTEIAGSPTMSPSLEPAMEAAPSSVPSGDAPEATSTTDAVLEGSSATAAPSRSKVVISMASPWNLFDKPAEPSQTGDYSSSSIDSPKRGKKGRKSKRDSLAAIDVAQESDVSTHQASPTAESSVAGRSNAEQVTASETAVSPSEEVNASEKEQPSSSTLHDTASISEPSAITQTIQTPSTPAPATPGSKADSTTTTPVTAKKAKKAAKAPSSSIAKDIMAAYRAKQAADLAKEQAAAAGVESTPVPVESGTVPSPEPPVADAQSTTDGELDKRTHSLLTDSPYCVHRSHNPRAGKRDRCGRCCGISLVYHCPGSRRRRQRILANADLGCATFGQSRACVRRQHIRQCGNLNDSSNCRRGPIP</sequence>
<dbReference type="EMBL" id="JAODAN010000002">
    <property type="protein sequence ID" value="KAK1926740.1"/>
    <property type="molecule type" value="Genomic_DNA"/>
</dbReference>
<proteinExistence type="predicted"/>